<organism evidence="1 2">
    <name type="scientific">Nonomuraea jiangxiensis</name>
    <dbReference type="NCBI Taxonomy" id="633440"/>
    <lineage>
        <taxon>Bacteria</taxon>
        <taxon>Bacillati</taxon>
        <taxon>Actinomycetota</taxon>
        <taxon>Actinomycetes</taxon>
        <taxon>Streptosporangiales</taxon>
        <taxon>Streptosporangiaceae</taxon>
        <taxon>Nonomuraea</taxon>
    </lineage>
</organism>
<dbReference type="OrthoDB" id="3538697at2"/>
<protein>
    <submittedName>
        <fullName evidence="1">Uncharacterized protein</fullName>
    </submittedName>
</protein>
<dbReference type="EMBL" id="FNDJ01000046">
    <property type="protein sequence ID" value="SDM51843.1"/>
    <property type="molecule type" value="Genomic_DNA"/>
</dbReference>
<gene>
    <name evidence="1" type="ORF">SAMN05421869_14626</name>
</gene>
<dbReference type="AlphaFoldDB" id="A0A1G9TVZ2"/>
<accession>A0A1G9TVZ2</accession>
<reference evidence="1 2" key="1">
    <citation type="submission" date="2016-10" db="EMBL/GenBank/DDBJ databases">
        <authorList>
            <person name="de Groot N.N."/>
        </authorList>
    </citation>
    <scope>NUCLEOTIDE SEQUENCE [LARGE SCALE GENOMIC DNA]</scope>
    <source>
        <strain evidence="1 2">CGMCC 4.6533</strain>
    </source>
</reference>
<evidence type="ECO:0000313" key="1">
    <source>
        <dbReference type="EMBL" id="SDM51843.1"/>
    </source>
</evidence>
<dbReference type="RefSeq" id="WP_090946868.1">
    <property type="nucleotide sequence ID" value="NZ_FNDJ01000046.1"/>
</dbReference>
<dbReference type="STRING" id="633440.SAMN05421869_14626"/>
<proteinExistence type="predicted"/>
<dbReference type="Proteomes" id="UP000199202">
    <property type="component" value="Unassembled WGS sequence"/>
</dbReference>
<evidence type="ECO:0000313" key="2">
    <source>
        <dbReference type="Proteomes" id="UP000199202"/>
    </source>
</evidence>
<keyword evidence="2" id="KW-1185">Reference proteome</keyword>
<name>A0A1G9TVZ2_9ACTN</name>
<sequence>MGSDLRGRTADESAVHTAEFIVSSARLGELYECSALLSRTRARAGEIVDEAHALLAEAERDGDVERVLHVRDQLEQARAAYHKILVAYATLCDRITDERRAILRAQVELGRRSGLSGAA</sequence>